<evidence type="ECO:0000313" key="2">
    <source>
        <dbReference type="EMBL" id="WRQ87382.1"/>
    </source>
</evidence>
<dbReference type="Pfam" id="PF20125">
    <property type="entry name" value="DUF6515"/>
    <property type="match status" value="2"/>
</dbReference>
<sequence length="249" mass="27864">MNARPDSLLRRSRPLRPALLGVAALALLALPSTASAKRGHHHDDTSYSVGIGVSSRGIDGFSFGVSRDRSYHRHYPAPYYRPGRFFPRIPSYHRRVYVNSTAYFVADGIYYRPYNHGYVVVDRPVIVERPVVIEREAPPPRRVTYAVTDDGVDPNQEIGVPPPEPDYITVWQGEQELRLMDGEFFKPTANGLVWVPTPVGAVSDVLPVGSQAVWHNDIEYFRFDGVVFRKSPDGYKVVAAPWADAKNGS</sequence>
<dbReference type="Proteomes" id="UP000738431">
    <property type="component" value="Chromosome"/>
</dbReference>
<feature type="signal peptide" evidence="1">
    <location>
        <begin position="1"/>
        <end position="36"/>
    </location>
</feature>
<keyword evidence="1" id="KW-0732">Signal</keyword>
<reference evidence="2 3" key="2">
    <citation type="submission" date="2023-12" db="EMBL/GenBank/DDBJ databases">
        <title>Description of an unclassified Opitutus bacterium of Verrucomicrobiota.</title>
        <authorList>
            <person name="Zhang D.-F."/>
        </authorList>
    </citation>
    <scope>NUCLEOTIDE SEQUENCE [LARGE SCALE GENOMIC DNA]</scope>
    <source>
        <strain evidence="2 3">WL0086</strain>
    </source>
</reference>
<organism evidence="2 3">
    <name type="scientific">Actomonas aquatica</name>
    <dbReference type="NCBI Taxonomy" id="2866162"/>
    <lineage>
        <taxon>Bacteria</taxon>
        <taxon>Pseudomonadati</taxon>
        <taxon>Verrucomicrobiota</taxon>
        <taxon>Opitutia</taxon>
        <taxon>Opitutales</taxon>
        <taxon>Opitutaceae</taxon>
        <taxon>Actomonas</taxon>
    </lineage>
</organism>
<reference evidence="2 3" key="1">
    <citation type="submission" date="2021-08" db="EMBL/GenBank/DDBJ databases">
        <authorList>
            <person name="Zhang D."/>
            <person name="Zhang A."/>
            <person name="Wang L."/>
        </authorList>
    </citation>
    <scope>NUCLEOTIDE SEQUENCE [LARGE SCALE GENOMIC DNA]</scope>
    <source>
        <strain evidence="2 3">WL0086</strain>
    </source>
</reference>
<name>A0ABZ1C7S1_9BACT</name>
<proteinExistence type="predicted"/>
<dbReference type="RefSeq" id="WP_221029205.1">
    <property type="nucleotide sequence ID" value="NZ_CP139781.1"/>
</dbReference>
<keyword evidence="3" id="KW-1185">Reference proteome</keyword>
<feature type="chain" id="PRO_5045191323" evidence="1">
    <location>
        <begin position="37"/>
        <end position="249"/>
    </location>
</feature>
<dbReference type="EMBL" id="CP139781">
    <property type="protein sequence ID" value="WRQ87382.1"/>
    <property type="molecule type" value="Genomic_DNA"/>
</dbReference>
<protein>
    <submittedName>
        <fullName evidence="2">DUF6515 family protein</fullName>
    </submittedName>
</protein>
<evidence type="ECO:0000256" key="1">
    <source>
        <dbReference type="SAM" id="SignalP"/>
    </source>
</evidence>
<accession>A0ABZ1C7S1</accession>
<gene>
    <name evidence="2" type="ORF">K1X11_021425</name>
</gene>
<dbReference type="InterPro" id="IPR045398">
    <property type="entry name" value="DUF6515"/>
</dbReference>
<evidence type="ECO:0000313" key="3">
    <source>
        <dbReference type="Proteomes" id="UP000738431"/>
    </source>
</evidence>